<dbReference type="SUPFAM" id="SSF53756">
    <property type="entry name" value="UDP-Glycosyltransferase/glycogen phosphorylase"/>
    <property type="match status" value="1"/>
</dbReference>
<dbReference type="Proteomes" id="UP001161406">
    <property type="component" value="Unassembled WGS sequence"/>
</dbReference>
<comment type="caution">
    <text evidence="2">The sequence shown here is derived from an EMBL/GenBank/DDBJ whole genome shotgun (WGS) entry which is preliminary data.</text>
</comment>
<dbReference type="Gene3D" id="3.40.50.2000">
    <property type="entry name" value="Glycogen Phosphorylase B"/>
    <property type="match status" value="2"/>
</dbReference>
<evidence type="ECO:0000259" key="1">
    <source>
        <dbReference type="Pfam" id="PF13439"/>
    </source>
</evidence>
<dbReference type="Pfam" id="PF13439">
    <property type="entry name" value="Glyco_transf_4"/>
    <property type="match status" value="1"/>
</dbReference>
<dbReference type="RefSeq" id="WP_284392316.1">
    <property type="nucleotide sequence ID" value="NZ_BSNG01000001.1"/>
</dbReference>
<organism evidence="2 3">
    <name type="scientific">Devosia yakushimensis</name>
    <dbReference type="NCBI Taxonomy" id="470028"/>
    <lineage>
        <taxon>Bacteria</taxon>
        <taxon>Pseudomonadati</taxon>
        <taxon>Pseudomonadota</taxon>
        <taxon>Alphaproteobacteria</taxon>
        <taxon>Hyphomicrobiales</taxon>
        <taxon>Devosiaceae</taxon>
        <taxon>Devosia</taxon>
    </lineage>
</organism>
<protein>
    <submittedName>
        <fullName evidence="2">Glycosyl transferase</fullName>
    </submittedName>
</protein>
<evidence type="ECO:0000313" key="2">
    <source>
        <dbReference type="EMBL" id="GLQ11123.1"/>
    </source>
</evidence>
<reference evidence="2" key="1">
    <citation type="journal article" date="2014" name="Int. J. Syst. Evol. Microbiol.">
        <title>Complete genome of a new Firmicutes species belonging to the dominant human colonic microbiota ('Ruminococcus bicirculans') reveals two chromosomes and a selective capacity to utilize plant glucans.</title>
        <authorList>
            <consortium name="NISC Comparative Sequencing Program"/>
            <person name="Wegmann U."/>
            <person name="Louis P."/>
            <person name="Goesmann A."/>
            <person name="Henrissat B."/>
            <person name="Duncan S.H."/>
            <person name="Flint H.J."/>
        </authorList>
    </citation>
    <scope>NUCLEOTIDE SEQUENCE</scope>
    <source>
        <strain evidence="2">NBRC 103855</strain>
    </source>
</reference>
<dbReference type="InterPro" id="IPR028098">
    <property type="entry name" value="Glyco_trans_4-like_N"/>
</dbReference>
<dbReference type="GO" id="GO:0016740">
    <property type="term" value="F:transferase activity"/>
    <property type="evidence" value="ECO:0007669"/>
    <property type="project" value="UniProtKB-KW"/>
</dbReference>
<dbReference type="Pfam" id="PF13692">
    <property type="entry name" value="Glyco_trans_1_4"/>
    <property type="match status" value="1"/>
</dbReference>
<keyword evidence="2" id="KW-0808">Transferase</keyword>
<gene>
    <name evidence="2" type="ORF">GCM10007913_30550</name>
</gene>
<sequence length="386" mass="40807">MLGVDAIAGDKPVVMLIRALDGGGAQRDAIELANGLHGAGWPVTIATLDGAGPLGARIAPGIPVFDLGQGRKLRMARAVPALVAMMKTLRPAAVIASEAAGNCLLAFAATRLDRAKRPKIILREVAAPLAARHADPYWQNRLAYRLAPRLYPLADRVVSPGAAVRDELIARFGVSPAHAVSLGTNAVLSAARLQELAAPASRASDLIMAIGRLSPEKDFATLIKAFAMVRRTRRLRLHILGEGSERPALERLVGKLSLHDCVDLPGFVADPLSRLQGARLFVSSSRHEGFGNAIVEALACGTPVVATDAPHGPREILGSGHPLVPVGDPSLLAEAILEALDRPVDRQMLRHRAADFTTERTVEAFAAMLLALGLGADIPHPHEKTS</sequence>
<feature type="domain" description="Glycosyltransferase subfamily 4-like N-terminal" evidence="1">
    <location>
        <begin position="23"/>
        <end position="178"/>
    </location>
</feature>
<dbReference type="CDD" id="cd03811">
    <property type="entry name" value="GT4_GT28_WabH-like"/>
    <property type="match status" value="1"/>
</dbReference>
<keyword evidence="3" id="KW-1185">Reference proteome</keyword>
<name>A0ABQ5UGC6_9HYPH</name>
<dbReference type="EMBL" id="BSNG01000001">
    <property type="protein sequence ID" value="GLQ11123.1"/>
    <property type="molecule type" value="Genomic_DNA"/>
</dbReference>
<proteinExistence type="predicted"/>
<dbReference type="PANTHER" id="PTHR12526">
    <property type="entry name" value="GLYCOSYLTRANSFERASE"/>
    <property type="match status" value="1"/>
</dbReference>
<reference evidence="2" key="2">
    <citation type="submission" date="2023-01" db="EMBL/GenBank/DDBJ databases">
        <title>Draft genome sequence of Devosia yakushimensis strain NBRC 103855.</title>
        <authorList>
            <person name="Sun Q."/>
            <person name="Mori K."/>
        </authorList>
    </citation>
    <scope>NUCLEOTIDE SEQUENCE</scope>
    <source>
        <strain evidence="2">NBRC 103855</strain>
    </source>
</reference>
<evidence type="ECO:0000313" key="3">
    <source>
        <dbReference type="Proteomes" id="UP001161406"/>
    </source>
</evidence>
<accession>A0ABQ5UGC6</accession>